<proteinExistence type="predicted"/>
<dbReference type="Proteomes" id="UP001204015">
    <property type="component" value="Unassembled WGS sequence"/>
</dbReference>
<evidence type="ECO:0000313" key="1">
    <source>
        <dbReference type="EMBL" id="MCO6026525.1"/>
    </source>
</evidence>
<comment type="caution">
    <text evidence="1">The sequence shown here is derived from an EMBL/GenBank/DDBJ whole genome shotgun (WGS) entry which is preliminary data.</text>
</comment>
<organism evidence="1 2">
    <name type="scientific">Segatella cerevisiae</name>
    <dbReference type="NCBI Taxonomy" id="2053716"/>
    <lineage>
        <taxon>Bacteria</taxon>
        <taxon>Pseudomonadati</taxon>
        <taxon>Bacteroidota</taxon>
        <taxon>Bacteroidia</taxon>
        <taxon>Bacteroidales</taxon>
        <taxon>Prevotellaceae</taxon>
        <taxon>Segatella</taxon>
    </lineage>
</organism>
<dbReference type="RefSeq" id="WP_252761875.1">
    <property type="nucleotide sequence ID" value="NZ_JAMXLY010000069.1"/>
</dbReference>
<protein>
    <submittedName>
        <fullName evidence="1">Uncharacterized protein</fullName>
    </submittedName>
</protein>
<evidence type="ECO:0000313" key="2">
    <source>
        <dbReference type="Proteomes" id="UP001204015"/>
    </source>
</evidence>
<name>A0ABT1C0N4_9BACT</name>
<accession>A0ABT1C0N4</accession>
<reference evidence="1 2" key="1">
    <citation type="submission" date="2022-06" db="EMBL/GenBank/DDBJ databases">
        <title>A taxonomic note on the genus Prevotella: Description of four novel genera and emended description of the genera Hallella and Xylanibacter.</title>
        <authorList>
            <person name="Hitch T.C.A."/>
        </authorList>
    </citation>
    <scope>NUCLEOTIDE SEQUENCE [LARGE SCALE GENOMIC DNA]</scope>
    <source>
        <strain evidence="1 2">DSM 100619</strain>
    </source>
</reference>
<gene>
    <name evidence="1" type="ORF">NG821_11875</name>
</gene>
<dbReference type="EMBL" id="JAMXLY010000069">
    <property type="protein sequence ID" value="MCO6026525.1"/>
    <property type="molecule type" value="Genomic_DNA"/>
</dbReference>
<keyword evidence="2" id="KW-1185">Reference proteome</keyword>
<sequence length="116" mass="13022">MVVDKGVSLHNAYAYLCPELCLCLCLALDYRSYEGLVQADDPVLAYIDMIDKHFLLLFPHLYRGEEQAAVTRLKREEVVAVNPSEDFKGRVDIPSKAGPACIPYIPGLFPWAFSET</sequence>